<accession>A0A8T0TSY8</accession>
<feature type="region of interest" description="Disordered" evidence="1">
    <location>
        <begin position="117"/>
        <end position="187"/>
    </location>
</feature>
<protein>
    <submittedName>
        <fullName evidence="2">Uncharacterized protein</fullName>
    </submittedName>
</protein>
<reference evidence="2" key="1">
    <citation type="submission" date="2020-05" db="EMBL/GenBank/DDBJ databases">
        <title>WGS assembly of Panicum virgatum.</title>
        <authorList>
            <person name="Lovell J.T."/>
            <person name="Jenkins J."/>
            <person name="Shu S."/>
            <person name="Juenger T.E."/>
            <person name="Schmutz J."/>
        </authorList>
    </citation>
    <scope>NUCLEOTIDE SEQUENCE</scope>
    <source>
        <strain evidence="2">AP13</strain>
    </source>
</reference>
<proteinExistence type="predicted"/>
<dbReference type="Proteomes" id="UP000823388">
    <property type="component" value="Chromosome 4K"/>
</dbReference>
<dbReference type="EMBL" id="CM029043">
    <property type="protein sequence ID" value="KAG2612083.1"/>
    <property type="molecule type" value="Genomic_DNA"/>
</dbReference>
<sequence>MHFGSLDFIVTISGGLERIQAPTRSDSVVTNMPQGPRLHRQEQRTPAAPSAVASTARAWSIPRRSVSWLEPPMASWKKTGTHLNTLVTALHHLLLHSHEGVGGRCHPLRQRRRRGPDVLCNHRLPPHRRGVTGARRSSNEPNSSLARRSLRNCSSSWSKNARHLSVSSVATPTGAPPARVRARSTTK</sequence>
<keyword evidence="3" id="KW-1185">Reference proteome</keyword>
<name>A0A8T0TSY8_PANVG</name>
<gene>
    <name evidence="2" type="ORF">PVAP13_4KG244220</name>
</gene>
<dbReference type="AlphaFoldDB" id="A0A8T0TSY8"/>
<organism evidence="2 3">
    <name type="scientific">Panicum virgatum</name>
    <name type="common">Blackwell switchgrass</name>
    <dbReference type="NCBI Taxonomy" id="38727"/>
    <lineage>
        <taxon>Eukaryota</taxon>
        <taxon>Viridiplantae</taxon>
        <taxon>Streptophyta</taxon>
        <taxon>Embryophyta</taxon>
        <taxon>Tracheophyta</taxon>
        <taxon>Spermatophyta</taxon>
        <taxon>Magnoliopsida</taxon>
        <taxon>Liliopsida</taxon>
        <taxon>Poales</taxon>
        <taxon>Poaceae</taxon>
        <taxon>PACMAD clade</taxon>
        <taxon>Panicoideae</taxon>
        <taxon>Panicodae</taxon>
        <taxon>Paniceae</taxon>
        <taxon>Panicinae</taxon>
        <taxon>Panicum</taxon>
        <taxon>Panicum sect. Hiantes</taxon>
    </lineage>
</organism>
<evidence type="ECO:0000313" key="2">
    <source>
        <dbReference type="EMBL" id="KAG2612083.1"/>
    </source>
</evidence>
<evidence type="ECO:0000256" key="1">
    <source>
        <dbReference type="SAM" id="MobiDB-lite"/>
    </source>
</evidence>
<feature type="compositionally biased region" description="Polar residues" evidence="1">
    <location>
        <begin position="135"/>
        <end position="171"/>
    </location>
</feature>
<comment type="caution">
    <text evidence="2">The sequence shown here is derived from an EMBL/GenBank/DDBJ whole genome shotgun (WGS) entry which is preliminary data.</text>
</comment>
<evidence type="ECO:0000313" key="3">
    <source>
        <dbReference type="Proteomes" id="UP000823388"/>
    </source>
</evidence>